<dbReference type="EMBL" id="WOWR01000006">
    <property type="protein sequence ID" value="KAF0255533.1"/>
    <property type="molecule type" value="Genomic_DNA"/>
</dbReference>
<name>A0A7V8EIM1_PSEPU</name>
<proteinExistence type="predicted"/>
<evidence type="ECO:0000313" key="2">
    <source>
        <dbReference type="Proteomes" id="UP000442695"/>
    </source>
</evidence>
<dbReference type="Proteomes" id="UP000442695">
    <property type="component" value="Unassembled WGS sequence"/>
</dbReference>
<reference evidence="1 2" key="1">
    <citation type="submission" date="2019-12" db="EMBL/GenBank/DDBJ databases">
        <authorList>
            <person name="Woiski C."/>
        </authorList>
    </citation>
    <scope>NUCLEOTIDE SEQUENCE [LARGE SCALE GENOMIC DNA]</scope>
    <source>
        <strain evidence="1 2">BOE100</strain>
    </source>
</reference>
<sequence length="67" mass="7229">MSGGIAHQKRMAIIKVMLLCGSGHAREDGNSAHGTGVAGVRGHARSHMDGLKYRVVSFDWFYFPAKG</sequence>
<organism evidence="1 2">
    <name type="scientific">Pseudomonas putida</name>
    <name type="common">Arthrobacter siderocapsulatus</name>
    <dbReference type="NCBI Taxonomy" id="303"/>
    <lineage>
        <taxon>Bacteria</taxon>
        <taxon>Pseudomonadati</taxon>
        <taxon>Pseudomonadota</taxon>
        <taxon>Gammaproteobacteria</taxon>
        <taxon>Pseudomonadales</taxon>
        <taxon>Pseudomonadaceae</taxon>
        <taxon>Pseudomonas</taxon>
    </lineage>
</organism>
<dbReference type="AlphaFoldDB" id="A0A7V8EIM1"/>
<dbReference type="RefSeq" id="WP_061202995.1">
    <property type="nucleotide sequence ID" value="NZ_BQII01000017.1"/>
</dbReference>
<protein>
    <submittedName>
        <fullName evidence="1">Uncharacterized protein</fullName>
    </submittedName>
</protein>
<comment type="caution">
    <text evidence="1">The sequence shown here is derived from an EMBL/GenBank/DDBJ whole genome shotgun (WGS) entry which is preliminary data.</text>
</comment>
<evidence type="ECO:0000313" key="1">
    <source>
        <dbReference type="EMBL" id="KAF0255533.1"/>
    </source>
</evidence>
<gene>
    <name evidence="1" type="ORF">GN299_07115</name>
</gene>
<accession>A0A7V8EIM1</accession>